<sequence length="177" mass="20053">MITPDTKDWTWVLQRPCADCGLDTPSVAREDVPAMVRANATAWVARLAELPDERLRRRPRPDVWSDLEYACHVRDVFRLFAVRLDLMLTQDDPLFANWDQDETAAAEQYGSQDPGLVAVQLAEAAERLAQAFEAVAGEQWQRTGSRSDGARFTVESFARYLIHDPVHHLFDVTGTRV</sequence>
<dbReference type="RefSeq" id="WP_344636287.1">
    <property type="nucleotide sequence ID" value="NZ_BAAATR010000008.1"/>
</dbReference>
<accession>A0ABP5QPF9</accession>
<comment type="caution">
    <text evidence="2">The sequence shown here is derived from an EMBL/GenBank/DDBJ whole genome shotgun (WGS) entry which is preliminary data.</text>
</comment>
<organism evidence="2 3">
    <name type="scientific">Kitasatospora cystarginea</name>
    <dbReference type="NCBI Taxonomy" id="58350"/>
    <lineage>
        <taxon>Bacteria</taxon>
        <taxon>Bacillati</taxon>
        <taxon>Actinomycetota</taxon>
        <taxon>Actinomycetes</taxon>
        <taxon>Kitasatosporales</taxon>
        <taxon>Streptomycetaceae</taxon>
        <taxon>Kitasatospora</taxon>
    </lineage>
</organism>
<dbReference type="EMBL" id="BAAATR010000008">
    <property type="protein sequence ID" value="GAA2241616.1"/>
    <property type="molecule type" value="Genomic_DNA"/>
</dbReference>
<dbReference type="Gene3D" id="1.20.120.450">
    <property type="entry name" value="dinb family like domain"/>
    <property type="match status" value="1"/>
</dbReference>
<gene>
    <name evidence="2" type="ORF">GCM10010430_23960</name>
</gene>
<dbReference type="Proteomes" id="UP001500305">
    <property type="component" value="Unassembled WGS sequence"/>
</dbReference>
<proteinExistence type="predicted"/>
<keyword evidence="3" id="KW-1185">Reference proteome</keyword>
<dbReference type="InterPro" id="IPR024775">
    <property type="entry name" value="DinB-like"/>
</dbReference>
<evidence type="ECO:0000313" key="2">
    <source>
        <dbReference type="EMBL" id="GAA2241616.1"/>
    </source>
</evidence>
<feature type="domain" description="DinB-like" evidence="1">
    <location>
        <begin position="40"/>
        <end position="169"/>
    </location>
</feature>
<dbReference type="SUPFAM" id="SSF109854">
    <property type="entry name" value="DinB/YfiT-like putative metalloenzymes"/>
    <property type="match status" value="1"/>
</dbReference>
<keyword evidence="2" id="KW-0413">Isomerase</keyword>
<dbReference type="InterPro" id="IPR034660">
    <property type="entry name" value="DinB/YfiT-like"/>
</dbReference>
<protein>
    <submittedName>
        <fullName evidence="2">Maleylpyruvate isomerase N-terminal domain-containing protein</fullName>
    </submittedName>
</protein>
<dbReference type="GO" id="GO:0016853">
    <property type="term" value="F:isomerase activity"/>
    <property type="evidence" value="ECO:0007669"/>
    <property type="project" value="UniProtKB-KW"/>
</dbReference>
<name>A0ABP5QPF9_9ACTN</name>
<reference evidence="3" key="1">
    <citation type="journal article" date="2019" name="Int. J. Syst. Evol. Microbiol.">
        <title>The Global Catalogue of Microorganisms (GCM) 10K type strain sequencing project: providing services to taxonomists for standard genome sequencing and annotation.</title>
        <authorList>
            <consortium name="The Broad Institute Genomics Platform"/>
            <consortium name="The Broad Institute Genome Sequencing Center for Infectious Disease"/>
            <person name="Wu L."/>
            <person name="Ma J."/>
        </authorList>
    </citation>
    <scope>NUCLEOTIDE SEQUENCE [LARGE SCALE GENOMIC DNA]</scope>
    <source>
        <strain evidence="3">JCM 7356</strain>
    </source>
</reference>
<dbReference type="Pfam" id="PF12867">
    <property type="entry name" value="DinB_2"/>
    <property type="match status" value="1"/>
</dbReference>
<evidence type="ECO:0000259" key="1">
    <source>
        <dbReference type="Pfam" id="PF12867"/>
    </source>
</evidence>
<evidence type="ECO:0000313" key="3">
    <source>
        <dbReference type="Proteomes" id="UP001500305"/>
    </source>
</evidence>